<dbReference type="Proteomes" id="UP000019151">
    <property type="component" value="Plasmid 2"/>
</dbReference>
<evidence type="ECO:0000313" key="3">
    <source>
        <dbReference type="Proteomes" id="UP000019151"/>
    </source>
</evidence>
<protein>
    <submittedName>
        <fullName evidence="2">Uncharacterized protein</fullName>
    </submittedName>
</protein>
<name>W0RR82_9BACT</name>
<dbReference type="AlphaFoldDB" id="W0RR82"/>
<feature type="signal peptide" evidence="1">
    <location>
        <begin position="1"/>
        <end position="21"/>
    </location>
</feature>
<dbReference type="EMBL" id="CP007130">
    <property type="protein sequence ID" value="AHG93499.1"/>
    <property type="molecule type" value="Genomic_DNA"/>
</dbReference>
<reference evidence="2 3" key="1">
    <citation type="journal article" date="2014" name="Genome Announc.">
        <title>Genome Sequence and Methylome of Soil Bacterium Gemmatirosa kalamazoonensis KBS708T, a Member of the Rarely Cultivated Gemmatimonadetes Phylum.</title>
        <authorList>
            <person name="Debruyn J.M."/>
            <person name="Radosevich M."/>
            <person name="Wommack K.E."/>
            <person name="Polson S.W."/>
            <person name="Hauser L.J."/>
            <person name="Fawaz M.N."/>
            <person name="Korlach J."/>
            <person name="Tsai Y.C."/>
        </authorList>
    </citation>
    <scope>NUCLEOTIDE SEQUENCE [LARGE SCALE GENOMIC DNA]</scope>
    <source>
        <strain evidence="2 3">KBS708</strain>
        <plasmid evidence="3">Plasmid 2</plasmid>
    </source>
</reference>
<feature type="chain" id="PRO_5004794548" evidence="1">
    <location>
        <begin position="22"/>
        <end position="197"/>
    </location>
</feature>
<geneLocation type="plasmid" evidence="2 3">
    <name>2</name>
</geneLocation>
<keyword evidence="1" id="KW-0732">Signal</keyword>
<organism evidence="2 3">
    <name type="scientific">Gemmatirosa kalamazoonensis</name>
    <dbReference type="NCBI Taxonomy" id="861299"/>
    <lineage>
        <taxon>Bacteria</taxon>
        <taxon>Pseudomonadati</taxon>
        <taxon>Gemmatimonadota</taxon>
        <taxon>Gemmatimonadia</taxon>
        <taxon>Gemmatimonadales</taxon>
        <taxon>Gemmatimonadaceae</taxon>
        <taxon>Gemmatirosa</taxon>
    </lineage>
</organism>
<dbReference type="RefSeq" id="WP_025414802.1">
    <property type="nucleotide sequence ID" value="NZ_CP007130.1"/>
</dbReference>
<dbReference type="PATRIC" id="fig|861299.3.peg.6016"/>
<evidence type="ECO:0000256" key="1">
    <source>
        <dbReference type="SAM" id="SignalP"/>
    </source>
</evidence>
<keyword evidence="3" id="KW-1185">Reference proteome</keyword>
<keyword evidence="2" id="KW-0614">Plasmid</keyword>
<accession>W0RR82</accession>
<dbReference type="HOGENOM" id="CLU_106197_0_0_0"/>
<dbReference type="KEGG" id="gba:J421_5964"/>
<gene>
    <name evidence="2" type="ORF">J421_5964</name>
</gene>
<proteinExistence type="predicted"/>
<dbReference type="InParanoid" id="W0RR82"/>
<evidence type="ECO:0000313" key="2">
    <source>
        <dbReference type="EMBL" id="AHG93499.1"/>
    </source>
</evidence>
<dbReference type="eggNOG" id="ENOG502ZBNJ">
    <property type="taxonomic scope" value="Bacteria"/>
</dbReference>
<sequence length="197" mass="20734">MPRLRHTAALLPLAAATIVGARDASAQTALPAADQIAAAVLPLPTEFRTDATVLGYGADGRLTTLRTGAGPFNCLAPDPKVAQFHVACYHRALEPFMARGRELRASGVTGGRVDTVRFAEVQSGKLKMPDRGALYTLTGGHFDAATGTAPGANPLYVIYIPYATALTTGISERPVQGAPWIMFPGTPKAHIMLVPKM</sequence>